<feature type="signal peptide" evidence="2">
    <location>
        <begin position="1"/>
        <end position="25"/>
    </location>
</feature>
<organism evidence="3 4">
    <name type="scientific">Mycobacterium saskatchewanense</name>
    <dbReference type="NCBI Taxonomy" id="220927"/>
    <lineage>
        <taxon>Bacteria</taxon>
        <taxon>Bacillati</taxon>
        <taxon>Actinomycetota</taxon>
        <taxon>Actinomycetes</taxon>
        <taxon>Mycobacteriales</taxon>
        <taxon>Mycobacteriaceae</taxon>
        <taxon>Mycobacterium</taxon>
        <taxon>Mycobacterium simiae complex</taxon>
    </lineage>
</organism>
<evidence type="ECO:0000313" key="3">
    <source>
        <dbReference type="EMBL" id="ORW71492.1"/>
    </source>
</evidence>
<reference evidence="3 4" key="1">
    <citation type="submission" date="2016-01" db="EMBL/GenBank/DDBJ databases">
        <title>The new phylogeny of the genus Mycobacterium.</title>
        <authorList>
            <person name="Tarcisio F."/>
            <person name="Conor M."/>
            <person name="Antonella G."/>
            <person name="Elisabetta G."/>
            <person name="Giulia F.S."/>
            <person name="Sara T."/>
            <person name="Anna F."/>
            <person name="Clotilde B."/>
            <person name="Roberto B."/>
            <person name="Veronica D.S."/>
            <person name="Fabio R."/>
            <person name="Monica P."/>
            <person name="Olivier J."/>
            <person name="Enrico T."/>
            <person name="Nicola S."/>
        </authorList>
    </citation>
    <scope>NUCLEOTIDE SEQUENCE [LARGE SCALE GENOMIC DNA]</scope>
    <source>
        <strain evidence="3 4">DSM 44616</strain>
    </source>
</reference>
<feature type="region of interest" description="Disordered" evidence="1">
    <location>
        <begin position="46"/>
        <end position="69"/>
    </location>
</feature>
<evidence type="ECO:0000313" key="4">
    <source>
        <dbReference type="Proteomes" id="UP000193387"/>
    </source>
</evidence>
<evidence type="ECO:0000256" key="2">
    <source>
        <dbReference type="SAM" id="SignalP"/>
    </source>
</evidence>
<dbReference type="Proteomes" id="UP000193387">
    <property type="component" value="Unassembled WGS sequence"/>
</dbReference>
<dbReference type="EMBL" id="LQPR01000029">
    <property type="protein sequence ID" value="ORW71492.1"/>
    <property type="molecule type" value="Genomic_DNA"/>
</dbReference>
<accession>A0AAJ3NRF4</accession>
<name>A0AAJ3NRF4_9MYCO</name>
<comment type="caution">
    <text evidence="3">The sequence shown here is derived from an EMBL/GenBank/DDBJ whole genome shotgun (WGS) entry which is preliminary data.</text>
</comment>
<keyword evidence="4" id="KW-1185">Reference proteome</keyword>
<keyword evidence="2" id="KW-0732">Signal</keyword>
<evidence type="ECO:0000256" key="1">
    <source>
        <dbReference type="SAM" id="MobiDB-lite"/>
    </source>
</evidence>
<feature type="chain" id="PRO_5042485529" evidence="2">
    <location>
        <begin position="26"/>
        <end position="69"/>
    </location>
</feature>
<dbReference type="AlphaFoldDB" id="A0AAJ3NRF4"/>
<gene>
    <name evidence="3" type="ORF">AWC23_13855</name>
</gene>
<sequence length="69" mass="6806">MITRFLVCGAVLFGVGLGVAGPASADPSVFGVLSCGCHDVAPANSPVPTDRVNEGIRQGLAGPASTPVQ</sequence>
<protein>
    <submittedName>
        <fullName evidence="3">Uncharacterized protein</fullName>
    </submittedName>
</protein>
<proteinExistence type="predicted"/>